<comment type="caution">
    <text evidence="3">The sequence shown here is derived from an EMBL/GenBank/DDBJ whole genome shotgun (WGS) entry which is preliminary data.</text>
</comment>
<dbReference type="Pfam" id="PF02625">
    <property type="entry name" value="XdhC_CoxI"/>
    <property type="match status" value="1"/>
</dbReference>
<dbReference type="RefSeq" id="WP_101965180.1">
    <property type="nucleotide sequence ID" value="NZ_PKJS01000022.1"/>
</dbReference>
<dbReference type="InterPro" id="IPR003777">
    <property type="entry name" value="XdhC_CoxI"/>
</dbReference>
<gene>
    <name evidence="3" type="primary">xdhC</name>
    <name evidence="3" type="ORF">CYJ96_11845</name>
</gene>
<proteinExistence type="predicted"/>
<dbReference type="PANTHER" id="PTHR30388">
    <property type="entry name" value="ALDEHYDE OXIDOREDUCTASE MOLYBDENUM COFACTOR ASSEMBLY PROTEIN"/>
    <property type="match status" value="1"/>
</dbReference>
<dbReference type="Pfam" id="PF13478">
    <property type="entry name" value="XdhC_C"/>
    <property type="match status" value="1"/>
</dbReference>
<dbReference type="InterPro" id="IPR027051">
    <property type="entry name" value="XdhC_Rossmann_dom"/>
</dbReference>
<organism evidence="3 4">
    <name type="scientific">Faucicola osloensis</name>
    <name type="common">Moraxella osloensis</name>
    <dbReference type="NCBI Taxonomy" id="34062"/>
    <lineage>
        <taxon>Bacteria</taxon>
        <taxon>Pseudomonadati</taxon>
        <taxon>Pseudomonadota</taxon>
        <taxon>Gammaproteobacteria</taxon>
        <taxon>Moraxellales</taxon>
        <taxon>Moraxellaceae</taxon>
        <taxon>Faucicola</taxon>
    </lineage>
</organism>
<dbReference type="EMBL" id="PKJS01000022">
    <property type="protein sequence ID" value="PKZ67801.1"/>
    <property type="molecule type" value="Genomic_DNA"/>
</dbReference>
<dbReference type="Proteomes" id="UP000234914">
    <property type="component" value="Unassembled WGS sequence"/>
</dbReference>
<evidence type="ECO:0000313" key="3">
    <source>
        <dbReference type="EMBL" id="PKZ67801.1"/>
    </source>
</evidence>
<evidence type="ECO:0000313" key="4">
    <source>
        <dbReference type="Proteomes" id="UP000234914"/>
    </source>
</evidence>
<name>A0A2I1RF94_FAUOS</name>
<evidence type="ECO:0000259" key="1">
    <source>
        <dbReference type="Pfam" id="PF02625"/>
    </source>
</evidence>
<dbReference type="InterPro" id="IPR014308">
    <property type="entry name" value="Xanthine_DH_XdhC"/>
</dbReference>
<evidence type="ECO:0000259" key="2">
    <source>
        <dbReference type="Pfam" id="PF13478"/>
    </source>
</evidence>
<accession>A0A2I1RF94</accession>
<dbReference type="InterPro" id="IPR052698">
    <property type="entry name" value="MoCofactor_Util/Proc"/>
</dbReference>
<dbReference type="Gene3D" id="3.40.50.720">
    <property type="entry name" value="NAD(P)-binding Rossmann-like Domain"/>
    <property type="match status" value="1"/>
</dbReference>
<dbReference type="NCBIfam" id="TIGR02964">
    <property type="entry name" value="xanthine_xdhC"/>
    <property type="match status" value="1"/>
</dbReference>
<feature type="domain" description="XdhC Rossmann" evidence="2">
    <location>
        <begin position="187"/>
        <end position="337"/>
    </location>
</feature>
<protein>
    <submittedName>
        <fullName evidence="3">Xanthine dehydrogenase accessory protein XdhC</fullName>
    </submittedName>
</protein>
<reference evidence="3 4" key="1">
    <citation type="submission" date="2017-12" db="EMBL/GenBank/DDBJ databases">
        <title>Phylogenetic diversity of female urinary microbiome.</title>
        <authorList>
            <person name="Thomas-White K."/>
            <person name="Wolfe A.J."/>
        </authorList>
    </citation>
    <scope>NUCLEOTIDE SEQUENCE [LARGE SCALE GENOMIC DNA]</scope>
    <source>
        <strain evidence="3 4">UMB0416</strain>
    </source>
</reference>
<dbReference type="AlphaFoldDB" id="A0A2I1RF94"/>
<sequence>MINGWIDKLALWLTQNSDCVLVTVMSVIGSAPREVGASMVVRLTNDPQQTIESVGSIGGGHLEWQSLNIAQSMLSNQSEPSLIIERFNLGARLGQCCGGRVLVLFERISHLDVDFFNNLLHQTQHGQTLYRYLSSSDKHSTWQIKKAIEIEQSKTSYEIMHQDGSFLNNKENNWKFSQIIESTRFHVYLFGAGHIAQALVKLLLPLAVKVHWIETRDYQNRIENIDLSHAYLDYQETDIPEQLIETALPNSFFIVMTHDHGLDFQLCQSILKRQVKQQDIRYFGMIGSTTKRANFERRLLARGVSPETLTSLICPMGITGIHSKEPNLIAIAITAQLLQYP</sequence>
<dbReference type="PANTHER" id="PTHR30388:SF6">
    <property type="entry name" value="XANTHINE DEHYDROGENASE SUBUNIT A-RELATED"/>
    <property type="match status" value="1"/>
</dbReference>
<feature type="domain" description="XdhC- CoxI" evidence="1">
    <location>
        <begin position="12"/>
        <end position="77"/>
    </location>
</feature>